<comment type="function">
    <text evidence="9">Part of the tripartite ATP-independent periplasmic (TRAP) transport system.</text>
</comment>
<evidence type="ECO:0000313" key="12">
    <source>
        <dbReference type="Proteomes" id="UP000435648"/>
    </source>
</evidence>
<reference evidence="11 12" key="1">
    <citation type="submission" date="2019-12" db="EMBL/GenBank/DDBJ databases">
        <title>The genome of Stappia indica PHM037.</title>
        <authorList>
            <person name="Kacar D."/>
            <person name="Galan B."/>
            <person name="Canedo L."/>
            <person name="Rodriguez P."/>
            <person name="de la Calle F."/>
            <person name="Garcia J.L."/>
        </authorList>
    </citation>
    <scope>NUCLEOTIDE SEQUENCE [LARGE SCALE GENOMIC DNA]</scope>
    <source>
        <strain evidence="11 12">PHM037</strain>
    </source>
</reference>
<feature type="transmembrane region" description="Helical" evidence="9">
    <location>
        <begin position="12"/>
        <end position="31"/>
    </location>
</feature>
<dbReference type="EMBL" id="CP046908">
    <property type="protein sequence ID" value="QGZ33539.1"/>
    <property type="molecule type" value="Genomic_DNA"/>
</dbReference>
<dbReference type="GO" id="GO:0015740">
    <property type="term" value="P:C4-dicarboxylate transport"/>
    <property type="evidence" value="ECO:0007669"/>
    <property type="project" value="TreeGrafter"/>
</dbReference>
<keyword evidence="3" id="KW-1003">Cell membrane</keyword>
<evidence type="ECO:0000256" key="4">
    <source>
        <dbReference type="ARBA" id="ARBA00022519"/>
    </source>
</evidence>
<dbReference type="GO" id="GO:0005886">
    <property type="term" value="C:plasma membrane"/>
    <property type="evidence" value="ECO:0007669"/>
    <property type="project" value="UniProtKB-SubCell"/>
</dbReference>
<evidence type="ECO:0000256" key="3">
    <source>
        <dbReference type="ARBA" id="ARBA00022475"/>
    </source>
</evidence>
<dbReference type="InterPro" id="IPR007387">
    <property type="entry name" value="TRAP_DctQ"/>
</dbReference>
<dbReference type="PANTHER" id="PTHR35011">
    <property type="entry name" value="2,3-DIKETO-L-GULONATE TRAP TRANSPORTER SMALL PERMEASE PROTEIN YIAM"/>
    <property type="match status" value="1"/>
</dbReference>
<name>A0A857C3T7_9HYPH</name>
<keyword evidence="4 9" id="KW-0997">Cell inner membrane</keyword>
<dbReference type="AlphaFoldDB" id="A0A857C3T7"/>
<feature type="transmembrane region" description="Helical" evidence="9">
    <location>
        <begin position="133"/>
        <end position="155"/>
    </location>
</feature>
<evidence type="ECO:0000256" key="9">
    <source>
        <dbReference type="RuleBase" id="RU369079"/>
    </source>
</evidence>
<evidence type="ECO:0000256" key="7">
    <source>
        <dbReference type="ARBA" id="ARBA00023136"/>
    </source>
</evidence>
<evidence type="ECO:0000256" key="2">
    <source>
        <dbReference type="ARBA" id="ARBA00022448"/>
    </source>
</evidence>
<comment type="caution">
    <text evidence="9">Lacks conserved residue(s) required for the propagation of feature annotation.</text>
</comment>
<comment type="similarity">
    <text evidence="8 9">Belongs to the TRAP transporter small permease family.</text>
</comment>
<evidence type="ECO:0000256" key="5">
    <source>
        <dbReference type="ARBA" id="ARBA00022692"/>
    </source>
</evidence>
<dbReference type="Proteomes" id="UP000435648">
    <property type="component" value="Chromosome"/>
</dbReference>
<dbReference type="OrthoDB" id="6160477at2"/>
<proteinExistence type="inferred from homology"/>
<comment type="subcellular location">
    <subcellularLocation>
        <location evidence="1 9">Cell inner membrane</location>
        <topology evidence="1 9">Multi-pass membrane protein</topology>
    </subcellularLocation>
</comment>
<accession>A0A857C3T7</accession>
<dbReference type="RefSeq" id="WP_158192552.1">
    <property type="nucleotide sequence ID" value="NZ_CP046908.1"/>
</dbReference>
<keyword evidence="7 9" id="KW-0472">Membrane</keyword>
<evidence type="ECO:0000259" key="10">
    <source>
        <dbReference type="Pfam" id="PF04290"/>
    </source>
</evidence>
<gene>
    <name evidence="11" type="ORF">GH266_02880</name>
</gene>
<keyword evidence="6 9" id="KW-1133">Transmembrane helix</keyword>
<keyword evidence="5 9" id="KW-0812">Transmembrane</keyword>
<organism evidence="11 12">
    <name type="scientific">Stappia indica</name>
    <dbReference type="NCBI Taxonomy" id="538381"/>
    <lineage>
        <taxon>Bacteria</taxon>
        <taxon>Pseudomonadati</taxon>
        <taxon>Pseudomonadota</taxon>
        <taxon>Alphaproteobacteria</taxon>
        <taxon>Hyphomicrobiales</taxon>
        <taxon>Stappiaceae</taxon>
        <taxon>Stappia</taxon>
    </lineage>
</organism>
<dbReference type="GO" id="GO:0022857">
    <property type="term" value="F:transmembrane transporter activity"/>
    <property type="evidence" value="ECO:0007669"/>
    <property type="project" value="UniProtKB-UniRule"/>
</dbReference>
<evidence type="ECO:0000256" key="8">
    <source>
        <dbReference type="ARBA" id="ARBA00038436"/>
    </source>
</evidence>
<dbReference type="KEGG" id="siw:GH266_02880"/>
<evidence type="ECO:0000313" key="11">
    <source>
        <dbReference type="EMBL" id="QGZ33539.1"/>
    </source>
</evidence>
<evidence type="ECO:0000256" key="6">
    <source>
        <dbReference type="ARBA" id="ARBA00022989"/>
    </source>
</evidence>
<keyword evidence="2 9" id="KW-0813">Transport</keyword>
<evidence type="ECO:0000256" key="1">
    <source>
        <dbReference type="ARBA" id="ARBA00004429"/>
    </source>
</evidence>
<comment type="subunit">
    <text evidence="9">The complex comprises the extracytoplasmic solute receptor protein and the two transmembrane proteins.</text>
</comment>
<dbReference type="PANTHER" id="PTHR35011:SF10">
    <property type="entry name" value="TRAP TRANSPORTER SMALL PERMEASE PROTEIN"/>
    <property type="match status" value="1"/>
</dbReference>
<feature type="transmembrane region" description="Helical" evidence="9">
    <location>
        <begin position="90"/>
        <end position="113"/>
    </location>
</feature>
<dbReference type="Pfam" id="PF04290">
    <property type="entry name" value="DctQ"/>
    <property type="match status" value="1"/>
</dbReference>
<sequence length="169" mass="18211">MLHPIDKAIDGLSRAMMFTACLLVVALVILINVEVISRYVFNTSTLVADEYGGYALVWICLLGFGQALRSGQFISVDAFSRRFSPVGQRLAAVLGALVGLAATVLLTYATYRLVAMNHRFGTVSIQPSATPLWIPQAVLPFGFGLLCVVYLQLLVHAIAGLRRGEGGEP</sequence>
<dbReference type="InterPro" id="IPR055348">
    <property type="entry name" value="DctQ"/>
</dbReference>
<protein>
    <recommendedName>
        <fullName evidence="9">TRAP transporter small permease protein</fullName>
    </recommendedName>
</protein>
<feature type="domain" description="Tripartite ATP-independent periplasmic transporters DctQ component" evidence="10">
    <location>
        <begin position="27"/>
        <end position="158"/>
    </location>
</feature>